<dbReference type="InterPro" id="IPR051561">
    <property type="entry name" value="FRAS1_ECM"/>
</dbReference>
<feature type="repeat" description="CSPG" evidence="5">
    <location>
        <begin position="796"/>
        <end position="891"/>
    </location>
</feature>
<dbReference type="Pfam" id="PF16184">
    <property type="entry name" value="Cadherin_3"/>
    <property type="match status" value="13"/>
</dbReference>
<dbReference type="CDD" id="cd00110">
    <property type="entry name" value="LamG"/>
    <property type="match status" value="2"/>
</dbReference>
<feature type="repeat" description="CSPG" evidence="5">
    <location>
        <begin position="2065"/>
        <end position="2166"/>
    </location>
</feature>
<feature type="repeat" description="CSPG" evidence="5">
    <location>
        <begin position="1253"/>
        <end position="1352"/>
    </location>
</feature>
<evidence type="ECO:0000256" key="7">
    <source>
        <dbReference type="SAM" id="Phobius"/>
    </source>
</evidence>
<evidence type="ECO:0000256" key="4">
    <source>
        <dbReference type="PROSITE-ProRule" id="PRU00122"/>
    </source>
</evidence>
<keyword evidence="2" id="KW-0677">Repeat</keyword>
<gene>
    <name evidence="11" type="primary">CSPG4</name>
</gene>
<feature type="compositionally biased region" description="Polar residues" evidence="6">
    <location>
        <begin position="2231"/>
        <end position="2252"/>
    </location>
</feature>
<dbReference type="Gene3D" id="2.60.120.200">
    <property type="match status" value="2"/>
</dbReference>
<evidence type="ECO:0000256" key="8">
    <source>
        <dbReference type="SAM" id="SignalP"/>
    </source>
</evidence>
<evidence type="ECO:0000256" key="3">
    <source>
        <dbReference type="ARBA" id="ARBA00023180"/>
    </source>
</evidence>
<feature type="repeat" description="CSPG" evidence="5">
    <location>
        <begin position="1034"/>
        <end position="1126"/>
    </location>
</feature>
<dbReference type="Proteomes" id="UP001652622">
    <property type="component" value="Unplaced"/>
</dbReference>
<name>A0A6P9BBI0_PANGU</name>
<feature type="region of interest" description="Disordered" evidence="6">
    <location>
        <begin position="2295"/>
        <end position="2357"/>
    </location>
</feature>
<feature type="region of interest" description="Disordered" evidence="6">
    <location>
        <begin position="2227"/>
        <end position="2252"/>
    </location>
</feature>
<feature type="signal peptide" evidence="8">
    <location>
        <begin position="1"/>
        <end position="27"/>
    </location>
</feature>
<comment type="caution">
    <text evidence="4">Lacks conserved residue(s) required for the propagation of feature annotation.</text>
</comment>
<reference evidence="11" key="1">
    <citation type="submission" date="2025-08" db="UniProtKB">
        <authorList>
            <consortium name="RefSeq"/>
        </authorList>
    </citation>
    <scope>IDENTIFICATION</scope>
    <source>
        <tissue evidence="11">Blood</tissue>
    </source>
</reference>
<evidence type="ECO:0000313" key="11">
    <source>
        <dbReference type="RefSeq" id="XP_034265345.1"/>
    </source>
</evidence>
<dbReference type="CTD" id="1464"/>
<keyword evidence="3" id="KW-0325">Glycoprotein</keyword>
<dbReference type="KEGG" id="pgut:117661006"/>
<dbReference type="RefSeq" id="XP_034265345.1">
    <property type="nucleotide sequence ID" value="XM_034409454.2"/>
</dbReference>
<keyword evidence="7" id="KW-0812">Transmembrane</keyword>
<dbReference type="InParanoid" id="A0A6P9BBI0"/>
<dbReference type="PROSITE" id="PS51854">
    <property type="entry name" value="CSPG"/>
    <property type="match status" value="14"/>
</dbReference>
<dbReference type="InterPro" id="IPR039005">
    <property type="entry name" value="CSPG_rpt"/>
</dbReference>
<feature type="transmembrane region" description="Helical" evidence="7">
    <location>
        <begin position="2265"/>
        <end position="2289"/>
    </location>
</feature>
<evidence type="ECO:0000259" key="9">
    <source>
        <dbReference type="PROSITE" id="PS50025"/>
    </source>
</evidence>
<evidence type="ECO:0000256" key="2">
    <source>
        <dbReference type="ARBA" id="ARBA00022737"/>
    </source>
</evidence>
<dbReference type="SMART" id="SM00282">
    <property type="entry name" value="LamG"/>
    <property type="match status" value="2"/>
</dbReference>
<feature type="repeat" description="CSPG" evidence="5">
    <location>
        <begin position="1141"/>
        <end position="1231"/>
    </location>
</feature>
<dbReference type="InterPro" id="IPR001791">
    <property type="entry name" value="Laminin_G"/>
</dbReference>
<dbReference type="PANTHER" id="PTHR45739">
    <property type="entry name" value="MATRIX PROTEIN, PUTATIVE-RELATED"/>
    <property type="match status" value="1"/>
</dbReference>
<keyword evidence="7" id="KW-1133">Transmembrane helix</keyword>
<feature type="domain" description="Laminin G" evidence="9">
    <location>
        <begin position="32"/>
        <end position="205"/>
    </location>
</feature>
<feature type="chain" id="PRO_5028110491" evidence="8">
    <location>
        <begin position="28"/>
        <end position="2375"/>
    </location>
</feature>
<evidence type="ECO:0000313" key="10">
    <source>
        <dbReference type="Proteomes" id="UP001652622"/>
    </source>
</evidence>
<dbReference type="PROSITE" id="PS50025">
    <property type="entry name" value="LAM_G_DOMAIN"/>
    <property type="match status" value="2"/>
</dbReference>
<feature type="repeat" description="CSPG" evidence="5">
    <location>
        <begin position="566"/>
        <end position="661"/>
    </location>
</feature>
<dbReference type="OrthoDB" id="9026019at2759"/>
<feature type="domain" description="Laminin G" evidence="9">
    <location>
        <begin position="215"/>
        <end position="394"/>
    </location>
</feature>
<organism evidence="10 11">
    <name type="scientific">Pantherophis guttatus</name>
    <name type="common">Corn snake</name>
    <name type="synonym">Elaphe guttata</name>
    <dbReference type="NCBI Taxonomy" id="94885"/>
    <lineage>
        <taxon>Eukaryota</taxon>
        <taxon>Metazoa</taxon>
        <taxon>Chordata</taxon>
        <taxon>Craniata</taxon>
        <taxon>Vertebrata</taxon>
        <taxon>Euteleostomi</taxon>
        <taxon>Lepidosauria</taxon>
        <taxon>Squamata</taxon>
        <taxon>Bifurcata</taxon>
        <taxon>Unidentata</taxon>
        <taxon>Episquamata</taxon>
        <taxon>Toxicofera</taxon>
        <taxon>Serpentes</taxon>
        <taxon>Colubroidea</taxon>
        <taxon>Colubridae</taxon>
        <taxon>Colubrinae</taxon>
        <taxon>Pantherophis</taxon>
    </lineage>
</organism>
<evidence type="ECO:0000256" key="5">
    <source>
        <dbReference type="PROSITE-ProRule" id="PRU01201"/>
    </source>
</evidence>
<feature type="repeat" description="CSPG" evidence="5">
    <location>
        <begin position="1371"/>
        <end position="1463"/>
    </location>
</feature>
<feature type="repeat" description="CSPG" evidence="5">
    <location>
        <begin position="1595"/>
        <end position="1692"/>
    </location>
</feature>
<feature type="repeat" description="CSPG" evidence="5">
    <location>
        <begin position="678"/>
        <end position="779"/>
    </location>
</feature>
<proteinExistence type="predicted"/>
<accession>A0A6P9BBI0</accession>
<dbReference type="PANTHER" id="PTHR45739:SF13">
    <property type="entry name" value="CHONDROITIN SULFATE PROTEOGLYCAN 4"/>
    <property type="match status" value="1"/>
</dbReference>
<keyword evidence="1 8" id="KW-0732">Signal</keyword>
<feature type="repeat" description="CSPG" evidence="5">
    <location>
        <begin position="1852"/>
        <end position="1944"/>
    </location>
</feature>
<feature type="repeat" description="CSPG" evidence="5">
    <location>
        <begin position="911"/>
        <end position="1005"/>
    </location>
</feature>
<feature type="repeat" description="CSPG" evidence="5">
    <location>
        <begin position="1717"/>
        <end position="1816"/>
    </location>
</feature>
<evidence type="ECO:0000256" key="6">
    <source>
        <dbReference type="SAM" id="MobiDB-lite"/>
    </source>
</evidence>
<dbReference type="GO" id="GO:0009653">
    <property type="term" value="P:anatomical structure morphogenesis"/>
    <property type="evidence" value="ECO:0007669"/>
    <property type="project" value="TreeGrafter"/>
</dbReference>
<feature type="repeat" description="CSPG" evidence="5">
    <location>
        <begin position="442"/>
        <end position="537"/>
    </location>
</feature>
<keyword evidence="10" id="KW-1185">Reference proteome</keyword>
<feature type="repeat" description="CSPG" evidence="5">
    <location>
        <begin position="1487"/>
        <end position="1577"/>
    </location>
</feature>
<evidence type="ECO:0000256" key="1">
    <source>
        <dbReference type="ARBA" id="ARBA00022729"/>
    </source>
</evidence>
<feature type="compositionally biased region" description="Polar residues" evidence="6">
    <location>
        <begin position="2323"/>
        <end position="2334"/>
    </location>
</feature>
<protein>
    <submittedName>
        <fullName evidence="11">Chondroitin sulfate proteoglycan 4</fullName>
    </submittedName>
</protein>
<keyword evidence="7" id="KW-0472">Membrane</keyword>
<dbReference type="OMA" id="PWPQGTT"/>
<dbReference type="GeneID" id="117661006"/>
<dbReference type="SUPFAM" id="SSF49899">
    <property type="entry name" value="Concanavalin A-like lectins/glucanases"/>
    <property type="match status" value="2"/>
</dbReference>
<dbReference type="InterPro" id="IPR013320">
    <property type="entry name" value="ConA-like_dom_sf"/>
</dbReference>
<sequence length="2375" mass="264730">MASRLPRGTWACWPIFQLLLHLLPIYADPASGVSFFGDDHVEIPLVHSYSSIHLHVQFLTGYHNALLFLAAGQKDYLLLELRAGVLQATMDLGSGELSVRSPAELQLNNLVTHDVDLLVTDGKMILIVDGLFNASTEIPEPLQELDVDYGLYLAGTGNLELPYLTGVSLSFRGCLHTLTFNDHDVLSALATGTGIKATHGIREGCSEEFSAGPEVPFGFLGSNSYITFPGWNARKEGTIEFVITTSVKQAPLFYQSGLEKDFFYLEIFDGHLRGVVEKGNGLVLLHNNIYLSNEQDHYVKVYMDNRKFEILVDYYVSQTSNKGIHSYFDLQGPLFLGGLNEKAASRMKDRELGFISANSFFNNSFVGCIEDLKINEEKMSLREALVTKDTSAGCGKSDQYSDYDNVYEQDEATTSSPLDSWQGSVMEPCRPDPSLPPVFTNFTKLLQVSPLVVAEGGTAFLEWWHTQPTIDLNRANIRQSQVLFSVTTDPRHGQLELNLSKVRSRGKFTLLDIVNRKVKYVHDGSEGPMDQLLLEVTVTARGDIPECLWQGQIYLLPIKINPVNDAPEVVFPHGDSMVILEHTRKHLNPAIFQAHDDDTPCDSLRFQVLGGKRMEEGYLEYDFHPGVPIEEFSCSDLEAGQVVYVHQDGPVSTLTIQVNDGMVMSPVATLRIDAVEPDIQIHNNTGLFVLQGDRVSITKANLSVDLNAVQQKVPVLYHLVSPLQYGEIQKQGGMSGEWKKTESFYQQDIDQEHIQYASTDDEHRVEDTIEKLQFTIQVGQKILKNNTFPIRVQKAAIRMKTMVPLQMKNEKEKNITSAELEAALEEPGSEQVTFHFVILQPPKKGNLELRGTRLAEGLSFTQEDLQRGQLSYMATVRDSKETEDVFQFRVMAKPYYSPVYSYKIEVGGDPDTPILTNVLLSILEGGQAIITKDFLFVKSANSMNYMYEVIDGPTHGKLIWRTSEPGSTRKEMITTFTNEDILQGRLVYQHDDSETLEDDIPFVAIKQEEGSFDSEAEEVRGVFRVSIQPVNDHTPVQVVNKVFNVVRKGQRLMTTEDIAFIDEDSGFSDVQLVLVRKDILFGSIIAADDRNSQLYRFTQDDLRKKKILFVHSGADRGWIQFQVSDGLHQITTLLEVQASDPYLKINHTGLVLHQGGQVAVDSSVLRLETNMDIRNDQDILFRIMAPPMSGMLLRDGQEVSFFTQKDLLAGDIIYHHNGSRKSQDAIHFSVDANQVSVEETLKVTILADSHPDPLNLVHNEKIHVLQGEAMAIKNDYLLVEHDEIEPQNIIYTIINSPNSGFLVALSQNHASDEPPSLDPIQTFTQEDVNEGKVLFLHSSPEIQRDQFMVDVTADGVDALNGVVVELEILPISVPLEVHNFTVTEGHSQALSMDILNIPSTYSSSFDVEFVVVEIPEHGTFQNLERPEEGSLNVFSWYEVENQLIKYVHDGSESLTDRFTVIANVSEVNQQSQPKTISISISPVNDEAPVLKVNTELQIEEGGTAEITPEILQSEDEDTPLEEVIYSIRTPVNGKVVLKSSPDSPIQRFTQAQINSHLVQFIHEGPPEGGFSFDLSDGENMSPGHFFAVKAQKKLVITLENKQDLMVCPGSAEPIRSQNLKAVTNQEEAEKSLFYIIRQPPQFGKLLNSQKNNGEELRNFTQAEVNAGMIAYHHDMPPEPFWIREDNFHFQISSPSGTSDLFVLGVTISFEASCPQGSSQLWRNKGLTVPEAQSAAIDLSLLDASNLLTKELEPTRSSYDVVFLVTKLPMYGALSLPDGRVNKKHPYFLQSDLAAGGLEYSHNGPGFLDDYFRFDAWLRNNTVKSIQPPQNREEVIISGLFNITVKDSNEMPPKLVTQGKVLQVLQGSSLVISQEHLNVIDPDSFPEEIQFNITSESSTGFVAKAHNTSLVITQFTQADINAGHLIFVANRTSSTGTLKMVVSDGLHKPISISLEIMVLPATTWATNQTILEIPQDLNMASLSHKHLLGSLDQGEQNTLYELIRDPEYGQVEVHQKAVRRFSQQQVDNGEVIFTFTDLASSSKDEFQFLATSGAINISGIVNVTVKALVKTQQDILWPRGTTVLLNPNVLDARDLADRTNSTPEFRILQAPQGSNLVKVSRDNTNRPVSIDAFTQDDLKEGLIGLEIWEAEDSGPDLQEDRFQFELVAKGVPPALGWMVYTTETFNSSTPYRATLIHMPGPQESSHSSTPQSITSPFQTFTTMPYESKVPPANSNKSHVLPTTRSGQGPTSQTEKGSLLGFIEANMFSIILPICLILLLLALILPLLFYLHKRNKTGKHNVQGTPPKYKNGTVVDQETFRKTDPTQSIPLTTINTLEAKEPGSNSKGPGPGRQQDPELLQYCRTSNPALKNSQYWV</sequence>
<dbReference type="Pfam" id="PF02210">
    <property type="entry name" value="Laminin_G_2"/>
    <property type="match status" value="2"/>
</dbReference>